<comment type="caution">
    <text evidence="1">The sequence shown here is derived from an EMBL/GenBank/DDBJ whole genome shotgun (WGS) entry which is preliminary data.</text>
</comment>
<evidence type="ECO:0000313" key="1">
    <source>
        <dbReference type="EMBL" id="GFG89009.1"/>
    </source>
</evidence>
<protein>
    <submittedName>
        <fullName evidence="1">Uncharacterized protein</fullName>
    </submittedName>
</protein>
<keyword evidence="2" id="KW-1185">Reference proteome</keyword>
<dbReference type="AlphaFoldDB" id="A0A7I9YK55"/>
<dbReference type="EMBL" id="BLKZ01000001">
    <property type="protein sequence ID" value="GFG89009.1"/>
    <property type="molecule type" value="Genomic_DNA"/>
</dbReference>
<evidence type="ECO:0000313" key="2">
    <source>
        <dbReference type="Proteomes" id="UP000465360"/>
    </source>
</evidence>
<proteinExistence type="predicted"/>
<organism evidence="1 2">
    <name type="scientific">Mycobacterium bourgelatii</name>
    <dbReference type="NCBI Taxonomy" id="1273442"/>
    <lineage>
        <taxon>Bacteria</taxon>
        <taxon>Bacillati</taxon>
        <taxon>Actinomycetota</taxon>
        <taxon>Actinomycetes</taxon>
        <taxon>Mycobacteriales</taxon>
        <taxon>Mycobacteriaceae</taxon>
        <taxon>Mycobacterium</taxon>
    </lineage>
</organism>
<reference evidence="1 2" key="1">
    <citation type="journal article" date="2019" name="Emerg. Microbes Infect.">
        <title>Comprehensive subspecies identification of 175 nontuberculous mycobacteria species based on 7547 genomic profiles.</title>
        <authorList>
            <person name="Matsumoto Y."/>
            <person name="Kinjo T."/>
            <person name="Motooka D."/>
            <person name="Nabeya D."/>
            <person name="Jung N."/>
            <person name="Uechi K."/>
            <person name="Horii T."/>
            <person name="Iida T."/>
            <person name="Fujita J."/>
            <person name="Nakamura S."/>
        </authorList>
    </citation>
    <scope>NUCLEOTIDE SEQUENCE [LARGE SCALE GENOMIC DNA]</scope>
    <source>
        <strain evidence="1 2">JCM 30725</strain>
    </source>
</reference>
<name>A0A7I9YK55_MYCBU</name>
<dbReference type="Proteomes" id="UP000465360">
    <property type="component" value="Unassembled WGS sequence"/>
</dbReference>
<accession>A0A7I9YK55</accession>
<gene>
    <name evidence="1" type="ORF">MBOU_10510</name>
</gene>
<sequence>MAEDAGAAVAPWQPTVTTGPAIAGLEHYADGRAAVAAPATDADQLSENPP</sequence>